<evidence type="ECO:0000313" key="2">
    <source>
        <dbReference type="Proteomes" id="UP001056120"/>
    </source>
</evidence>
<gene>
    <name evidence="1" type="ORF">L1987_31074</name>
</gene>
<dbReference type="Proteomes" id="UP001056120">
    <property type="component" value="Linkage Group LG10"/>
</dbReference>
<sequence length="86" mass="9520">MVVEQQAQRTFFLVSSVKSSKKRPPQRPSNVYFQPRILDSSKSCVSAHIISSPFLSLSLSLSLTENQTISQFSLGILRSACDQTVS</sequence>
<protein>
    <submittedName>
        <fullName evidence="1">Uncharacterized protein</fullName>
    </submittedName>
</protein>
<keyword evidence="2" id="KW-1185">Reference proteome</keyword>
<dbReference type="EMBL" id="CM042027">
    <property type="protein sequence ID" value="KAI3802927.1"/>
    <property type="molecule type" value="Genomic_DNA"/>
</dbReference>
<accession>A0ACB9I4D0</accession>
<evidence type="ECO:0000313" key="1">
    <source>
        <dbReference type="EMBL" id="KAI3802927.1"/>
    </source>
</evidence>
<name>A0ACB9I4D0_9ASTR</name>
<organism evidence="1 2">
    <name type="scientific">Smallanthus sonchifolius</name>
    <dbReference type="NCBI Taxonomy" id="185202"/>
    <lineage>
        <taxon>Eukaryota</taxon>
        <taxon>Viridiplantae</taxon>
        <taxon>Streptophyta</taxon>
        <taxon>Embryophyta</taxon>
        <taxon>Tracheophyta</taxon>
        <taxon>Spermatophyta</taxon>
        <taxon>Magnoliopsida</taxon>
        <taxon>eudicotyledons</taxon>
        <taxon>Gunneridae</taxon>
        <taxon>Pentapetalae</taxon>
        <taxon>asterids</taxon>
        <taxon>campanulids</taxon>
        <taxon>Asterales</taxon>
        <taxon>Asteraceae</taxon>
        <taxon>Asteroideae</taxon>
        <taxon>Heliantheae alliance</taxon>
        <taxon>Millerieae</taxon>
        <taxon>Smallanthus</taxon>
    </lineage>
</organism>
<reference evidence="2" key="1">
    <citation type="journal article" date="2022" name="Mol. Ecol. Resour.">
        <title>The genomes of chicory, endive, great burdock and yacon provide insights into Asteraceae palaeo-polyploidization history and plant inulin production.</title>
        <authorList>
            <person name="Fan W."/>
            <person name="Wang S."/>
            <person name="Wang H."/>
            <person name="Wang A."/>
            <person name="Jiang F."/>
            <person name="Liu H."/>
            <person name="Zhao H."/>
            <person name="Xu D."/>
            <person name="Zhang Y."/>
        </authorList>
    </citation>
    <scope>NUCLEOTIDE SEQUENCE [LARGE SCALE GENOMIC DNA]</scope>
    <source>
        <strain evidence="2">cv. Yunnan</strain>
    </source>
</reference>
<proteinExistence type="predicted"/>
<comment type="caution">
    <text evidence="1">The sequence shown here is derived from an EMBL/GenBank/DDBJ whole genome shotgun (WGS) entry which is preliminary data.</text>
</comment>
<reference evidence="1 2" key="2">
    <citation type="journal article" date="2022" name="Mol. Ecol. Resour.">
        <title>The genomes of chicory, endive, great burdock and yacon provide insights into Asteraceae paleo-polyploidization history and plant inulin production.</title>
        <authorList>
            <person name="Fan W."/>
            <person name="Wang S."/>
            <person name="Wang H."/>
            <person name="Wang A."/>
            <person name="Jiang F."/>
            <person name="Liu H."/>
            <person name="Zhao H."/>
            <person name="Xu D."/>
            <person name="Zhang Y."/>
        </authorList>
    </citation>
    <scope>NUCLEOTIDE SEQUENCE [LARGE SCALE GENOMIC DNA]</scope>
    <source>
        <strain evidence="2">cv. Yunnan</strain>
        <tissue evidence="1">Leaves</tissue>
    </source>
</reference>